<name>W5YMP0_9GAMM</name>
<dbReference type="EMBL" id="CP007151">
    <property type="protein sequence ID" value="AHI30189.1"/>
    <property type="molecule type" value="Genomic_DNA"/>
</dbReference>
<protein>
    <submittedName>
        <fullName evidence="1">Uncharacterized protein</fullName>
    </submittedName>
</protein>
<gene>
    <name evidence="1" type="ORF">AU14_14825</name>
</gene>
<keyword evidence="2" id="KW-1185">Reference proteome</keyword>
<reference evidence="1 2" key="1">
    <citation type="journal article" date="2014" name="Genome Announc.">
        <title>Draft Genome Sequences of Marinobacter similis A3d10T and Marinobacter salarius R9SW1T.</title>
        <authorList>
            <person name="Ivanova E.P."/>
            <person name="Ng H.J."/>
            <person name="Webb H.K."/>
            <person name="Feng G."/>
            <person name="Oshima K."/>
            <person name="Hattori M."/>
            <person name="Ohkuma M."/>
            <person name="Sergeev A.F."/>
            <person name="Mikhailov V.V."/>
            <person name="Crawford R.J."/>
            <person name="Sawabe T."/>
        </authorList>
    </citation>
    <scope>NUCLEOTIDE SEQUENCE [LARGE SCALE GENOMIC DNA]</scope>
    <source>
        <strain evidence="1 2">A3d10</strain>
    </source>
</reference>
<evidence type="ECO:0000313" key="2">
    <source>
        <dbReference type="Proteomes" id="UP000061489"/>
    </source>
</evidence>
<dbReference type="HOGENOM" id="CLU_2288148_0_0_6"/>
<proteinExistence type="predicted"/>
<dbReference type="Proteomes" id="UP000061489">
    <property type="component" value="Chromosome"/>
</dbReference>
<sequence>MDSFENTFDQMFEAVRNRSATAVAKSESMEALDSKQISEEFSGLPSGPQEEFLIQSKIRPIFGKPEVNNSPIGTHPDFISLEGTSTTQKHYTCTIFVDIKG</sequence>
<organism evidence="1 2">
    <name type="scientific">Marinobacter similis</name>
    <dbReference type="NCBI Taxonomy" id="1420916"/>
    <lineage>
        <taxon>Bacteria</taxon>
        <taxon>Pseudomonadati</taxon>
        <taxon>Pseudomonadota</taxon>
        <taxon>Gammaproteobacteria</taxon>
        <taxon>Pseudomonadales</taxon>
        <taxon>Marinobacteraceae</taxon>
        <taxon>Marinobacter</taxon>
    </lineage>
</organism>
<dbReference type="KEGG" id="msx:AU14_14825"/>
<dbReference type="STRING" id="1420916.AU14_14825"/>
<accession>W5YMP0</accession>
<dbReference type="AlphaFoldDB" id="W5YMP0"/>
<dbReference type="RefSeq" id="WP_201773482.1">
    <property type="nucleotide sequence ID" value="NZ_CP007151.1"/>
</dbReference>
<evidence type="ECO:0000313" key="1">
    <source>
        <dbReference type="EMBL" id="AHI30189.1"/>
    </source>
</evidence>